<dbReference type="InterPro" id="IPR050964">
    <property type="entry name" value="Striated_Muscle_Regulatory"/>
</dbReference>
<gene>
    <name evidence="3" type="primary">Dvir\GJ15760</name>
</gene>
<sequence>FRVDGLTRNKKYKFRVRAVNKEGESDPLECEGCFEAKNPYKEPHPPRDVEIDDYDNESVTLKWLAPISDGGRTITHYVIEQKGKYDLDFVEVMKTEDPSKLEATVMGLKEKQTYEFRVKAVNKAGPSLPSEPTPKHICKYKNSAWNVNKYEFCEYA</sequence>
<feature type="domain" description="Fibronectin type-III" evidence="2">
    <location>
        <begin position="45"/>
        <end position="140"/>
    </location>
</feature>
<dbReference type="Pfam" id="PF00041">
    <property type="entry name" value="fn3"/>
    <property type="match status" value="1"/>
</dbReference>
<dbReference type="PROSITE" id="PS50853">
    <property type="entry name" value="FN3"/>
    <property type="match status" value="2"/>
</dbReference>
<dbReference type="InterPro" id="IPR013783">
    <property type="entry name" value="Ig-like_fold"/>
</dbReference>
<dbReference type="SUPFAM" id="SSF49265">
    <property type="entry name" value="Fibronectin type III"/>
    <property type="match status" value="1"/>
</dbReference>
<evidence type="ECO:0000313" key="3">
    <source>
        <dbReference type="EMBL" id="CDW37234.1"/>
    </source>
</evidence>
<evidence type="ECO:0000259" key="2">
    <source>
        <dbReference type="PROSITE" id="PS50853"/>
    </source>
</evidence>
<dbReference type="PRINTS" id="PR00014">
    <property type="entry name" value="FNTYPEIII"/>
</dbReference>
<dbReference type="FunFam" id="2.60.40.10:FF:000056">
    <property type="entry name" value="twitchin isoform X4"/>
    <property type="match status" value="1"/>
</dbReference>
<accession>A0A0K2UG82</accession>
<dbReference type="GO" id="GO:0031430">
    <property type="term" value="C:M band"/>
    <property type="evidence" value="ECO:0007669"/>
    <property type="project" value="TreeGrafter"/>
</dbReference>
<evidence type="ECO:0000256" key="1">
    <source>
        <dbReference type="ARBA" id="ARBA00022737"/>
    </source>
</evidence>
<feature type="domain" description="Fibronectin type-III" evidence="2">
    <location>
        <begin position="1"/>
        <end position="39"/>
    </location>
</feature>
<dbReference type="CDD" id="cd00063">
    <property type="entry name" value="FN3"/>
    <property type="match status" value="2"/>
</dbReference>
<organism evidence="3">
    <name type="scientific">Lepeophtheirus salmonis</name>
    <name type="common">Salmon louse</name>
    <name type="synonym">Caligus salmonis</name>
    <dbReference type="NCBI Taxonomy" id="72036"/>
    <lineage>
        <taxon>Eukaryota</taxon>
        <taxon>Metazoa</taxon>
        <taxon>Ecdysozoa</taxon>
        <taxon>Arthropoda</taxon>
        <taxon>Crustacea</taxon>
        <taxon>Multicrustacea</taxon>
        <taxon>Hexanauplia</taxon>
        <taxon>Copepoda</taxon>
        <taxon>Siphonostomatoida</taxon>
        <taxon>Caligidae</taxon>
        <taxon>Lepeophtheirus</taxon>
    </lineage>
</organism>
<dbReference type="PANTHER" id="PTHR13817">
    <property type="entry name" value="TITIN"/>
    <property type="match status" value="1"/>
</dbReference>
<dbReference type="EMBL" id="HACA01019873">
    <property type="protein sequence ID" value="CDW37234.1"/>
    <property type="molecule type" value="Transcribed_RNA"/>
</dbReference>
<dbReference type="SMART" id="SM00060">
    <property type="entry name" value="FN3"/>
    <property type="match status" value="1"/>
</dbReference>
<proteinExistence type="predicted"/>
<dbReference type="GO" id="GO:0045214">
    <property type="term" value="P:sarcomere organization"/>
    <property type="evidence" value="ECO:0007669"/>
    <property type="project" value="TreeGrafter"/>
</dbReference>
<dbReference type="InterPro" id="IPR036116">
    <property type="entry name" value="FN3_sf"/>
</dbReference>
<dbReference type="AlphaFoldDB" id="A0A0K2UG82"/>
<feature type="non-terminal residue" evidence="3">
    <location>
        <position position="1"/>
    </location>
</feature>
<dbReference type="PANTHER" id="PTHR13817:SF151">
    <property type="entry name" value="TITIN"/>
    <property type="match status" value="1"/>
</dbReference>
<reference evidence="3" key="1">
    <citation type="submission" date="2014-05" db="EMBL/GenBank/DDBJ databases">
        <authorList>
            <person name="Chronopoulou M."/>
        </authorList>
    </citation>
    <scope>NUCLEOTIDE SEQUENCE</scope>
    <source>
        <tissue evidence="3">Whole organism</tissue>
    </source>
</reference>
<dbReference type="Gene3D" id="2.60.40.10">
    <property type="entry name" value="Immunoglobulins"/>
    <property type="match status" value="2"/>
</dbReference>
<dbReference type="InterPro" id="IPR003961">
    <property type="entry name" value="FN3_dom"/>
</dbReference>
<keyword evidence="1" id="KW-0677">Repeat</keyword>
<name>A0A0K2UG82_LEPSM</name>
<protein>
    <recommendedName>
        <fullName evidence="2">Fibronectin type-III domain-containing protein</fullName>
    </recommendedName>
</protein>